<dbReference type="OrthoDB" id="9847335at2"/>
<proteinExistence type="predicted"/>
<dbReference type="STRING" id="1130080.SAMN04488113_10482"/>
<protein>
    <submittedName>
        <fullName evidence="2">Uncharacterized protein</fullName>
    </submittedName>
</protein>
<dbReference type="RefSeq" id="WP_091632978.1">
    <property type="nucleotide sequence ID" value="NZ_FNYW01000004.1"/>
</dbReference>
<reference evidence="3" key="1">
    <citation type="submission" date="2016-10" db="EMBL/GenBank/DDBJ databases">
        <authorList>
            <person name="Varghese N."/>
            <person name="Submissions S."/>
        </authorList>
    </citation>
    <scope>NUCLEOTIDE SEQUENCE [LARGE SCALE GENOMIC DNA]</scope>
    <source>
        <strain evidence="3">DSM 25751</strain>
    </source>
</reference>
<dbReference type="AlphaFoldDB" id="A0A1H6RX27"/>
<gene>
    <name evidence="2" type="ORF">SAMN04488113_10482</name>
</gene>
<organism evidence="2 3">
    <name type="scientific">Alkalibacterium gilvum</name>
    <dbReference type="NCBI Taxonomy" id="1130080"/>
    <lineage>
        <taxon>Bacteria</taxon>
        <taxon>Bacillati</taxon>
        <taxon>Bacillota</taxon>
        <taxon>Bacilli</taxon>
        <taxon>Lactobacillales</taxon>
        <taxon>Carnobacteriaceae</taxon>
        <taxon>Alkalibacterium</taxon>
    </lineage>
</organism>
<evidence type="ECO:0000313" key="3">
    <source>
        <dbReference type="Proteomes" id="UP000198564"/>
    </source>
</evidence>
<dbReference type="EMBL" id="FNYW01000004">
    <property type="protein sequence ID" value="SEI59006.1"/>
    <property type="molecule type" value="Genomic_DNA"/>
</dbReference>
<evidence type="ECO:0000256" key="1">
    <source>
        <dbReference type="SAM" id="Coils"/>
    </source>
</evidence>
<evidence type="ECO:0000313" key="2">
    <source>
        <dbReference type="EMBL" id="SEI59006.1"/>
    </source>
</evidence>
<dbReference type="Proteomes" id="UP000198564">
    <property type="component" value="Unassembled WGS sequence"/>
</dbReference>
<feature type="coiled-coil region" evidence="1">
    <location>
        <begin position="15"/>
        <end position="45"/>
    </location>
</feature>
<keyword evidence="3" id="KW-1185">Reference proteome</keyword>
<name>A0A1H6RX27_9LACT</name>
<sequence length="96" mass="11667">MNKKSIINELEMDQVEYLDSLLSQLQDNIDELDDLFMQYEKTKNENDLMFFLYEFQRLRNRQETMFNLSKRMLSEIRGSVENAKRDLFKLKEVSDD</sequence>
<keyword evidence="1" id="KW-0175">Coiled coil</keyword>
<accession>A0A1H6RX27</accession>